<protein>
    <submittedName>
        <fullName evidence="2">Retrovirus-related Pol polyprotein from transposon TNT 1-94</fullName>
    </submittedName>
</protein>
<sequence>WIYKVKLDEYDDVLKSKARLVAKGYRQEEGINFEESFAPVARIDAIRIFIASAASKNITIYQMDVKTTFLNGELKEEVYVSQPEGFVDPNHPTHVYRLKKALYGLKQAPRAWNDTLS</sequence>
<dbReference type="InterPro" id="IPR013103">
    <property type="entry name" value="RVT_2"/>
</dbReference>
<dbReference type="SUPFAM" id="SSF56672">
    <property type="entry name" value="DNA/RNA polymerases"/>
    <property type="match status" value="1"/>
</dbReference>
<evidence type="ECO:0000313" key="2">
    <source>
        <dbReference type="EMBL" id="GFC54829.1"/>
    </source>
</evidence>
<comment type="caution">
    <text evidence="2">The sequence shown here is derived from an EMBL/GenBank/DDBJ whole genome shotgun (WGS) entry which is preliminary data.</text>
</comment>
<organism evidence="2">
    <name type="scientific">Tanacetum cinerariifolium</name>
    <name type="common">Dalmatian daisy</name>
    <name type="synonym">Chrysanthemum cinerariifolium</name>
    <dbReference type="NCBI Taxonomy" id="118510"/>
    <lineage>
        <taxon>Eukaryota</taxon>
        <taxon>Viridiplantae</taxon>
        <taxon>Streptophyta</taxon>
        <taxon>Embryophyta</taxon>
        <taxon>Tracheophyta</taxon>
        <taxon>Spermatophyta</taxon>
        <taxon>Magnoliopsida</taxon>
        <taxon>eudicotyledons</taxon>
        <taxon>Gunneridae</taxon>
        <taxon>Pentapetalae</taxon>
        <taxon>asterids</taxon>
        <taxon>campanulids</taxon>
        <taxon>Asterales</taxon>
        <taxon>Asteraceae</taxon>
        <taxon>Asteroideae</taxon>
        <taxon>Anthemideae</taxon>
        <taxon>Anthemidinae</taxon>
        <taxon>Tanacetum</taxon>
    </lineage>
</organism>
<reference evidence="2" key="1">
    <citation type="journal article" date="2019" name="Sci. Rep.">
        <title>Draft genome of Tanacetum cinerariifolium, the natural source of mosquito coil.</title>
        <authorList>
            <person name="Yamashiro T."/>
            <person name="Shiraishi A."/>
            <person name="Satake H."/>
            <person name="Nakayama K."/>
        </authorList>
    </citation>
    <scope>NUCLEOTIDE SEQUENCE</scope>
</reference>
<proteinExistence type="predicted"/>
<accession>A0A699Q0I4</accession>
<evidence type="ECO:0000259" key="1">
    <source>
        <dbReference type="Pfam" id="PF07727"/>
    </source>
</evidence>
<feature type="non-terminal residue" evidence="2">
    <location>
        <position position="1"/>
    </location>
</feature>
<gene>
    <name evidence="2" type="ORF">Tci_826799</name>
</gene>
<dbReference type="EMBL" id="BKCJ010962775">
    <property type="protein sequence ID" value="GFC54829.1"/>
    <property type="molecule type" value="Genomic_DNA"/>
</dbReference>
<feature type="domain" description="Reverse transcriptase Ty1/copia-type" evidence="1">
    <location>
        <begin position="1"/>
        <end position="117"/>
    </location>
</feature>
<name>A0A699Q0I4_TANCI</name>
<dbReference type="AlphaFoldDB" id="A0A699Q0I4"/>
<dbReference type="Pfam" id="PF07727">
    <property type="entry name" value="RVT_2"/>
    <property type="match status" value="1"/>
</dbReference>
<dbReference type="InterPro" id="IPR043502">
    <property type="entry name" value="DNA/RNA_pol_sf"/>
</dbReference>